<dbReference type="InParanoid" id="H3AZM0"/>
<dbReference type="Pfam" id="PF13877">
    <property type="entry name" value="RPAP3_C"/>
    <property type="match status" value="1"/>
</dbReference>
<dbReference type="KEGG" id="lcm:102348154"/>
<dbReference type="GeneID" id="102348154"/>
<evidence type="ECO:0000256" key="1">
    <source>
        <dbReference type="ARBA" id="ARBA00004048"/>
    </source>
</evidence>
<dbReference type="InterPro" id="IPR042422">
    <property type="entry name" value="CC103"/>
</dbReference>
<keyword evidence="6" id="KW-0970">Cilium biogenesis/degradation</keyword>
<reference evidence="13" key="3">
    <citation type="submission" date="2025-09" db="UniProtKB">
        <authorList>
            <consortium name="Ensembl"/>
        </authorList>
    </citation>
    <scope>IDENTIFICATION</scope>
</reference>
<dbReference type="GO" id="GO:0005576">
    <property type="term" value="C:extracellular region"/>
    <property type="evidence" value="ECO:0007669"/>
    <property type="project" value="GOC"/>
</dbReference>
<evidence type="ECO:0000259" key="11">
    <source>
        <dbReference type="Pfam" id="PF13877"/>
    </source>
</evidence>
<feature type="domain" description="RNA-polymerase II-associated protein 3-like C-terminal" evidence="11">
    <location>
        <begin position="100"/>
        <end position="189"/>
    </location>
</feature>
<organism evidence="13 14">
    <name type="scientific">Latimeria chalumnae</name>
    <name type="common">Coelacanth</name>
    <dbReference type="NCBI Taxonomy" id="7897"/>
    <lineage>
        <taxon>Eukaryota</taxon>
        <taxon>Metazoa</taxon>
        <taxon>Chordata</taxon>
        <taxon>Craniata</taxon>
        <taxon>Vertebrata</taxon>
        <taxon>Euteleostomi</taxon>
        <taxon>Coelacanthiformes</taxon>
        <taxon>Coelacanthidae</taxon>
        <taxon>Latimeria</taxon>
    </lineage>
</organism>
<gene>
    <name evidence="13" type="primary">CCDC103</name>
    <name evidence="13" type="synonym">DNAAF19</name>
</gene>
<accession>H3AZM0</accession>
<evidence type="ECO:0000256" key="6">
    <source>
        <dbReference type="ARBA" id="ARBA00022794"/>
    </source>
</evidence>
<dbReference type="AlphaFoldDB" id="H3AZM0"/>
<dbReference type="GO" id="GO:0031514">
    <property type="term" value="C:motile cilium"/>
    <property type="evidence" value="ECO:0007669"/>
    <property type="project" value="UniProtKB-SubCell"/>
</dbReference>
<dbReference type="GO" id="GO:0003146">
    <property type="term" value="P:heart jogging"/>
    <property type="evidence" value="ECO:0007669"/>
    <property type="project" value="Ensembl"/>
</dbReference>
<dbReference type="GO" id="GO:0036159">
    <property type="term" value="P:inner dynein arm assembly"/>
    <property type="evidence" value="ECO:0007669"/>
    <property type="project" value="TreeGrafter"/>
</dbReference>
<dbReference type="RefSeq" id="XP_014346470.1">
    <property type="nucleotide sequence ID" value="XM_014490984.2"/>
</dbReference>
<evidence type="ECO:0000256" key="9">
    <source>
        <dbReference type="ARBA" id="ARBA00023273"/>
    </source>
</evidence>
<comment type="similarity">
    <text evidence="10">Belongs to the DNAAF19/PR46b family.</text>
</comment>
<dbReference type="PANTHER" id="PTHR28572:SF1">
    <property type="entry name" value="COILED-COIL DOMAIN-CONTAINING PROTEIN 103"/>
    <property type="match status" value="1"/>
</dbReference>
<comment type="subunit">
    <text evidence="4">Homodimer.</text>
</comment>
<evidence type="ECO:0000256" key="7">
    <source>
        <dbReference type="ARBA" id="ARBA00022846"/>
    </source>
</evidence>
<dbReference type="eggNOG" id="ENOG502RY3P">
    <property type="taxonomic scope" value="Eukaryota"/>
</dbReference>
<dbReference type="OMA" id="YRNWRRH"/>
<keyword evidence="14" id="KW-1185">Reference proteome</keyword>
<keyword evidence="5" id="KW-0963">Cytoplasm</keyword>
<dbReference type="Ensembl" id="ENSLACT00000015197.2">
    <property type="protein sequence ID" value="ENSLACP00000015091.2"/>
    <property type="gene ID" value="ENSLACG00000013279.2"/>
</dbReference>
<evidence type="ECO:0000256" key="8">
    <source>
        <dbReference type="ARBA" id="ARBA00023069"/>
    </source>
</evidence>
<dbReference type="GO" id="GO:0090660">
    <property type="term" value="P:cerebrospinal fluid circulation"/>
    <property type="evidence" value="ECO:0007669"/>
    <property type="project" value="Ensembl"/>
</dbReference>
<comment type="function">
    <text evidence="1">Dynein-attachment factor required for cilia motility.</text>
</comment>
<evidence type="ECO:0000313" key="13">
    <source>
        <dbReference type="Ensembl" id="ENSLACP00000015091.2"/>
    </source>
</evidence>
<protein>
    <submittedName>
        <fullName evidence="13">Coiled-coil domain containing 103</fullName>
    </submittedName>
</protein>
<dbReference type="InterPro" id="IPR025986">
    <property type="entry name" value="RPAP3-like_C"/>
</dbReference>
<name>H3AZM0_LATCH</name>
<dbReference type="Proteomes" id="UP000008672">
    <property type="component" value="Unassembled WGS sequence"/>
</dbReference>
<dbReference type="STRING" id="7897.ENSLACP00000015091"/>
<reference evidence="13" key="2">
    <citation type="submission" date="2025-08" db="UniProtKB">
        <authorList>
            <consortium name="Ensembl"/>
        </authorList>
    </citation>
    <scope>IDENTIFICATION</scope>
</reference>
<keyword evidence="8" id="KW-0969">Cilium</keyword>
<proteinExistence type="inferred from homology"/>
<dbReference type="GeneTree" id="ENSGT00390000004038"/>
<keyword evidence="7" id="KW-0282">Flagellum</keyword>
<evidence type="ECO:0000256" key="5">
    <source>
        <dbReference type="ARBA" id="ARBA00022490"/>
    </source>
</evidence>
<dbReference type="PANTHER" id="PTHR28572">
    <property type="entry name" value="COILED-COIL DOMAIN-CONTAINING PROTEIN 103"/>
    <property type="match status" value="1"/>
</dbReference>
<evidence type="ECO:0000256" key="3">
    <source>
        <dbReference type="ARBA" id="ARBA00004496"/>
    </source>
</evidence>
<reference evidence="14" key="1">
    <citation type="submission" date="2011-08" db="EMBL/GenBank/DDBJ databases">
        <title>The draft genome of Latimeria chalumnae.</title>
        <authorList>
            <person name="Di Palma F."/>
            <person name="Alfoldi J."/>
            <person name="Johnson J."/>
            <person name="Berlin A."/>
            <person name="Gnerre S."/>
            <person name="Jaffe D."/>
            <person name="MacCallum I."/>
            <person name="Young S."/>
            <person name="Walker B.J."/>
            <person name="Lander E."/>
            <person name="Lindblad-Toh K."/>
        </authorList>
    </citation>
    <scope>NUCLEOTIDE SEQUENCE [LARGE SCALE GENOMIC DNA]</scope>
    <source>
        <strain evidence="14">Wild caught</strain>
    </source>
</reference>
<dbReference type="GO" id="GO:0001947">
    <property type="term" value="P:heart looping"/>
    <property type="evidence" value="ECO:0007669"/>
    <property type="project" value="Ensembl"/>
</dbReference>
<evidence type="ECO:0000256" key="2">
    <source>
        <dbReference type="ARBA" id="ARBA00004230"/>
    </source>
</evidence>
<dbReference type="HOGENOM" id="CLU_085512_0_0_1"/>
<dbReference type="InterPro" id="IPR031733">
    <property type="entry name" value="Dynein_attach_N"/>
</dbReference>
<dbReference type="Pfam" id="PF15867">
    <property type="entry name" value="Dynein_attach_N"/>
    <property type="match status" value="1"/>
</dbReference>
<comment type="subcellular location">
    <subcellularLocation>
        <location evidence="2">Cell projection</location>
        <location evidence="2">Cilium</location>
        <location evidence="2">Flagellum</location>
    </subcellularLocation>
    <subcellularLocation>
        <location evidence="3">Cytoplasm</location>
    </subcellularLocation>
</comment>
<sequence length="265" mass="30645">MDKSEQINFLALERELQAALVADQKYQRENDAKFRAIHQKVGSYEEFRDIVLASHLKPLDRKDKFGGSRKQPWNSYAVQSNCKDNSEIKNMQDGEPSRLPETSAEFYRDWRRFYKSQPERYSFLLRLGGENLGRLFRAEVGFGVFGELITTLSENYREEDKEAVFSILQSLSRTKRFSLNVDFLDKAEKESCLNLFQKLQGQDSIADPTKDPRAQTEEETVNLSILKDGNRNILVEQLQTPGEISTEKKTHSNALRDLCKVYNIS</sequence>
<dbReference type="OrthoDB" id="447931at2759"/>
<dbReference type="FunCoup" id="H3AZM0">
    <property type="interactions" value="38"/>
</dbReference>
<evidence type="ECO:0000313" key="14">
    <source>
        <dbReference type="Proteomes" id="UP000008672"/>
    </source>
</evidence>
<evidence type="ECO:0000256" key="10">
    <source>
        <dbReference type="ARBA" id="ARBA00049986"/>
    </source>
</evidence>
<evidence type="ECO:0000256" key="4">
    <source>
        <dbReference type="ARBA" id="ARBA00011738"/>
    </source>
</evidence>
<dbReference type="CTD" id="388389"/>
<keyword evidence="9" id="KW-0966">Cell projection</keyword>
<evidence type="ECO:0000259" key="12">
    <source>
        <dbReference type="Pfam" id="PF15867"/>
    </source>
</evidence>
<feature type="domain" description="Dynein attachment factor N-terminal" evidence="12">
    <location>
        <begin position="7"/>
        <end position="74"/>
    </location>
</feature>
<dbReference type="EMBL" id="AFYH01110480">
    <property type="status" value="NOT_ANNOTATED_CDS"/>
    <property type="molecule type" value="Genomic_DNA"/>
</dbReference>
<dbReference type="GO" id="GO:0036157">
    <property type="term" value="C:outer dynein arm"/>
    <property type="evidence" value="ECO:0007669"/>
    <property type="project" value="InterPro"/>
</dbReference>